<reference evidence="4 5" key="1">
    <citation type="submission" date="2016-05" db="EMBL/GenBank/DDBJ databases">
        <title>Genome Sequence of Pseudomonas citronellolis Strain SJTE-3, an Estrogens and Persistent Organic Pollutants degradation strain.</title>
        <authorList>
            <person name="Liang R."/>
        </authorList>
    </citation>
    <scope>NUCLEOTIDE SEQUENCE [LARGE SCALE GENOMIC DNA]</scope>
    <source>
        <strain evidence="4 5">SJTE-3</strain>
    </source>
</reference>
<dbReference type="Proteomes" id="UP000077748">
    <property type="component" value="Chromosome"/>
</dbReference>
<feature type="region of interest" description="Disordered" evidence="2">
    <location>
        <begin position="366"/>
        <end position="388"/>
    </location>
</feature>
<evidence type="ECO:0000313" key="5">
    <source>
        <dbReference type="Proteomes" id="UP000077748"/>
    </source>
</evidence>
<dbReference type="EMBL" id="CP015878">
    <property type="protein sequence ID" value="ANI14485.1"/>
    <property type="molecule type" value="Genomic_DNA"/>
</dbReference>
<evidence type="ECO:0000313" key="4">
    <source>
        <dbReference type="EMBL" id="ANI14485.1"/>
    </source>
</evidence>
<accession>A0A1A9KA95</accession>
<dbReference type="RefSeq" id="WP_064582678.1">
    <property type="nucleotide sequence ID" value="NZ_CP015878.1"/>
</dbReference>
<organism evidence="4 5">
    <name type="scientific">Pseudomonas citronellolis</name>
    <dbReference type="NCBI Taxonomy" id="53408"/>
    <lineage>
        <taxon>Bacteria</taxon>
        <taxon>Pseudomonadati</taxon>
        <taxon>Pseudomonadota</taxon>
        <taxon>Gammaproteobacteria</taxon>
        <taxon>Pseudomonadales</taxon>
        <taxon>Pseudomonadaceae</taxon>
        <taxon>Pseudomonas</taxon>
    </lineage>
</organism>
<dbReference type="AlphaFoldDB" id="A0A1A9KA95"/>
<evidence type="ECO:0000256" key="2">
    <source>
        <dbReference type="SAM" id="MobiDB-lite"/>
    </source>
</evidence>
<dbReference type="NCBIfam" id="TIGR02675">
    <property type="entry name" value="tape_meas_nterm"/>
    <property type="match status" value="1"/>
</dbReference>
<dbReference type="InterPro" id="IPR013491">
    <property type="entry name" value="Tape_meas_N"/>
</dbReference>
<sequence>MSEKVGEIYYTVEADTAKLLDSSGSLDVALRKNQASMGKTDAAADRMSDSLDKAANSSGRFSRSTGVASQAAKAFEFSLTPLATAISGLIAVDTLRRMQEVGEEFSLLQARIKRLSSDTESAAANYQSLLAISSRTGTVLGNSVKLWENLTLTIRELGGTDAQVLRLAETLQKIGAIGGSSSQEMTDALRQFGQSLSAGIVRAEEFNSIVEGMPQLAREIANGLGIPFGQLRQELLDGKLTADRVLTAIQKRSEDVDREFSKLPRTVGQAANALSNDFGNAVSALDRAVKASQTLARWMDLIGVGIRDLSGNRTEIEQFNKLIQDRSSLMEQLANQEEMGASQGQIDDTKNRIAAINAEIKALQDRRVEQQKGEGAKIGSGSGRATGDAQSLKALEDLKEEAALARLVGEERAKAAAIAKLGAGATQEEKDQASALAVEIYRANEGRKQSTRLTKEQDAAQKKYDDQAKNGAIDNEQLIGRLSQELAMAGMNAEDLAKAQAVIQLNPWATPEQIAQVKALAAALYQVEQAKANKQLLGQVDPIAGENQAYQTELENLKKLNDAKLLEEERYQELRTQAEQDHDDRLKQLEEERFRRQSAGNELIMATLDDIQQAGTNAMVGLITGANNGKEAMQQLAGSMLNQVVGALVKIGIEQAKNFIMGQAQAATATATAVTSGGAITAAMAPAAATASIATFGGAVAAGMAALAGVAGQAIGLFGGRQYGGSVAPGGMYRINENGAPEVFNAANGRQYMLPNSRGEVVSNRDAAAGSSPAVNVSVNLHEDASRAGQVTKSVGPDGEVQIDAWVANLLSDGKTSKAISQAFGLKRRGT</sequence>
<keyword evidence="1" id="KW-0175">Coiled coil</keyword>
<evidence type="ECO:0000256" key="1">
    <source>
        <dbReference type="SAM" id="Coils"/>
    </source>
</evidence>
<proteinExistence type="predicted"/>
<evidence type="ECO:0000259" key="3">
    <source>
        <dbReference type="Pfam" id="PF20155"/>
    </source>
</evidence>
<feature type="domain" description="Tape measure protein N-terminal" evidence="3">
    <location>
        <begin position="99"/>
        <end position="286"/>
    </location>
</feature>
<feature type="compositionally biased region" description="Basic and acidic residues" evidence="2">
    <location>
        <begin position="366"/>
        <end position="375"/>
    </location>
</feature>
<dbReference type="Pfam" id="PF20155">
    <property type="entry name" value="TMP_3"/>
    <property type="match status" value="1"/>
</dbReference>
<name>A0A1A9KA95_9PSED</name>
<gene>
    <name evidence="4" type="ORF">A9C11_11035</name>
</gene>
<protein>
    <recommendedName>
        <fullName evidence="3">Tape measure protein N-terminal domain-containing protein</fullName>
    </recommendedName>
</protein>
<feature type="coiled-coil region" evidence="1">
    <location>
        <begin position="547"/>
        <end position="577"/>
    </location>
</feature>